<dbReference type="Proteomes" id="UP000095286">
    <property type="component" value="Unplaced"/>
</dbReference>
<proteinExistence type="predicted"/>
<protein>
    <submittedName>
        <fullName evidence="2">PDZ domain-containing protein</fullName>
    </submittedName>
</protein>
<dbReference type="WBParaSite" id="RSKR_0000658300.1">
    <property type="protein sequence ID" value="RSKR_0000658300.1"/>
    <property type="gene ID" value="RSKR_0000658300"/>
</dbReference>
<reference evidence="2" key="1">
    <citation type="submission" date="2016-11" db="UniProtKB">
        <authorList>
            <consortium name="WormBaseParasite"/>
        </authorList>
    </citation>
    <scope>IDENTIFICATION</scope>
    <source>
        <strain evidence="2">KR3021</strain>
    </source>
</reference>
<sequence length="307" mass="34851">MLSSFTYRITLPIPEDPDNEVGLNFNNDLIITKPSSNPDIAKCIYFGDLLLSLDGVELREKGDYEAIITKLAGSSVEFTFQRINTTSPQVFPLHCLNAERQSRLNLSRGYLYFAVDIIQKEEANEIGLFVKHHQNRVIVTKIKPNTLTSDYLVGGDIILDVDGIRVSDKKVLCNLVIANLKRYGRCNLIIQRPNSVESENWSESAMIAFIDTSPSVKMLEDVQRIAGKIRKELILKKGVERDMKSILVKHGENKDYNEVSRVTFNDDKVIFDIASDASGGTLRKVKRSAKKMKRTRSKSRSYIKNRY</sequence>
<evidence type="ECO:0000313" key="2">
    <source>
        <dbReference type="WBParaSite" id="RSKR_0000658300.1"/>
    </source>
</evidence>
<accession>A0AC35U1R3</accession>
<organism evidence="1 2">
    <name type="scientific">Rhabditophanes sp. KR3021</name>
    <dbReference type="NCBI Taxonomy" id="114890"/>
    <lineage>
        <taxon>Eukaryota</taxon>
        <taxon>Metazoa</taxon>
        <taxon>Ecdysozoa</taxon>
        <taxon>Nematoda</taxon>
        <taxon>Chromadorea</taxon>
        <taxon>Rhabditida</taxon>
        <taxon>Tylenchina</taxon>
        <taxon>Panagrolaimomorpha</taxon>
        <taxon>Strongyloidoidea</taxon>
        <taxon>Alloionematidae</taxon>
        <taxon>Rhabditophanes</taxon>
    </lineage>
</organism>
<name>A0AC35U1R3_9BILA</name>
<evidence type="ECO:0000313" key="1">
    <source>
        <dbReference type="Proteomes" id="UP000095286"/>
    </source>
</evidence>